<name>A0ABP7MD27_9ACTN</name>
<dbReference type="EMBL" id="BAABAJ010000008">
    <property type="protein sequence ID" value="GAA3920182.1"/>
    <property type="molecule type" value="Genomic_DNA"/>
</dbReference>
<protein>
    <recommendedName>
        <fullName evidence="3">PBS lyase</fullName>
    </recommendedName>
</protein>
<dbReference type="Gene3D" id="1.25.10.10">
    <property type="entry name" value="Leucine-rich Repeat Variant"/>
    <property type="match status" value="1"/>
</dbReference>
<accession>A0ABP7MD27</accession>
<proteinExistence type="predicted"/>
<dbReference type="Proteomes" id="UP001501000">
    <property type="component" value="Unassembled WGS sequence"/>
</dbReference>
<dbReference type="InterPro" id="IPR016024">
    <property type="entry name" value="ARM-type_fold"/>
</dbReference>
<dbReference type="InterPro" id="IPR011989">
    <property type="entry name" value="ARM-like"/>
</dbReference>
<evidence type="ECO:0008006" key="3">
    <source>
        <dbReference type="Google" id="ProtNLM"/>
    </source>
</evidence>
<reference evidence="2" key="1">
    <citation type="journal article" date="2019" name="Int. J. Syst. Evol. Microbiol.">
        <title>The Global Catalogue of Microorganisms (GCM) 10K type strain sequencing project: providing services to taxonomists for standard genome sequencing and annotation.</title>
        <authorList>
            <consortium name="The Broad Institute Genomics Platform"/>
            <consortium name="The Broad Institute Genome Sequencing Center for Infectious Disease"/>
            <person name="Wu L."/>
            <person name="Ma J."/>
        </authorList>
    </citation>
    <scope>NUCLEOTIDE SEQUENCE [LARGE SCALE GENOMIC DNA]</scope>
    <source>
        <strain evidence="2">JCM 16956</strain>
    </source>
</reference>
<sequence>MSHAYGAADDVPALLRGLASPDAEERESALDGMYGAVHHQGDVYDCTVACVPFLFELVTTDGLPGRGEVVELLCGIHGDGRDPETMDFWSDDEEEYAAWAALLARAESEVRAGAGMLLGLLARADASSDPDAGLRRALPKALVRLHDDPEAVLAALRGRLAVEDDPAALRAVVAALGELAVRRARSAAALAAVDVLTTLVAPGGSGPGAGNAAGAGVPLAALVQLARCAPDRLPGTTAAVASEVMRRAREEDAGPDGTAWPATPETPTLLGHLRRLRASHRRTARAPWATELLTRLHEALDDRVAERFALLEDQLRSPDWGQRREAIDTAGQFLTGWRGPHEESVRLLGEQLREADPRIVRWAGAELAWLYAIGGPAADALADRVTAGPAFAPQHPWAETSYGSALRALAAQGDGRAVPGLVEVLRAGKVPEELEAWIGRMDPAAVRRLTPVLEARLTRSAAAGRLRGAGNLLRAAAAAGSARATGVAVGILRAPGKALRPVRPDALRALARLGAEAGEAIPVLRELTGSGPAHERVLAAAALWSAGGPDESAAVLRAVSGVLTGEQRGTRRYQALELTGRMGPEAAALLPELRRLVGAPEECGGWSAGSLAVALWRAGGDVAESLPVLAWAWGEHYDNRPAVAGAWAEMGAAAAPAVPLLRREIAAVRRHNNTGGTGRMRYHCADDELLLARARTVLEACGA</sequence>
<comment type="caution">
    <text evidence="1">The sequence shown here is derived from an EMBL/GenBank/DDBJ whole genome shotgun (WGS) entry which is preliminary data.</text>
</comment>
<evidence type="ECO:0000313" key="1">
    <source>
        <dbReference type="EMBL" id="GAA3920182.1"/>
    </source>
</evidence>
<dbReference type="SUPFAM" id="SSF48371">
    <property type="entry name" value="ARM repeat"/>
    <property type="match status" value="1"/>
</dbReference>
<evidence type="ECO:0000313" key="2">
    <source>
        <dbReference type="Proteomes" id="UP001501000"/>
    </source>
</evidence>
<keyword evidence="2" id="KW-1185">Reference proteome</keyword>
<organism evidence="1 2">
    <name type="scientific">Streptomyces gulbargensis</name>
    <dbReference type="NCBI Taxonomy" id="364901"/>
    <lineage>
        <taxon>Bacteria</taxon>
        <taxon>Bacillati</taxon>
        <taxon>Actinomycetota</taxon>
        <taxon>Actinomycetes</taxon>
        <taxon>Kitasatosporales</taxon>
        <taxon>Streptomycetaceae</taxon>
        <taxon>Streptomyces</taxon>
    </lineage>
</organism>
<gene>
    <name evidence="1" type="ORF">GCM10022244_31690</name>
</gene>